<evidence type="ECO:0000256" key="1">
    <source>
        <dbReference type="ARBA" id="ARBA00004651"/>
    </source>
</evidence>
<evidence type="ECO:0008006" key="8">
    <source>
        <dbReference type="Google" id="ProtNLM"/>
    </source>
</evidence>
<dbReference type="InterPro" id="IPR051907">
    <property type="entry name" value="DoxX-like_oxidoreductase"/>
</dbReference>
<dbReference type="PANTHER" id="PTHR33452:SF1">
    <property type="entry name" value="INNER MEMBRANE PROTEIN YPHA-RELATED"/>
    <property type="match status" value="1"/>
</dbReference>
<gene>
    <name evidence="7" type="ORF">METZ01_LOCUS1096</name>
</gene>
<feature type="transmembrane region" description="Helical" evidence="6">
    <location>
        <begin position="118"/>
        <end position="138"/>
    </location>
</feature>
<dbReference type="InterPro" id="IPR032808">
    <property type="entry name" value="DoxX"/>
</dbReference>
<feature type="transmembrane region" description="Helical" evidence="6">
    <location>
        <begin position="82"/>
        <end position="106"/>
    </location>
</feature>
<evidence type="ECO:0000256" key="6">
    <source>
        <dbReference type="SAM" id="Phobius"/>
    </source>
</evidence>
<evidence type="ECO:0000256" key="5">
    <source>
        <dbReference type="ARBA" id="ARBA00023136"/>
    </source>
</evidence>
<dbReference type="PANTHER" id="PTHR33452">
    <property type="entry name" value="OXIDOREDUCTASE CATD-RELATED"/>
    <property type="match status" value="1"/>
</dbReference>
<comment type="subcellular location">
    <subcellularLocation>
        <location evidence="1">Cell membrane</location>
        <topology evidence="1">Multi-pass membrane protein</topology>
    </subcellularLocation>
</comment>
<evidence type="ECO:0000256" key="2">
    <source>
        <dbReference type="ARBA" id="ARBA00022475"/>
    </source>
</evidence>
<evidence type="ECO:0000256" key="4">
    <source>
        <dbReference type="ARBA" id="ARBA00022989"/>
    </source>
</evidence>
<feature type="transmembrane region" description="Helical" evidence="6">
    <location>
        <begin position="16"/>
        <end position="35"/>
    </location>
</feature>
<reference evidence="7" key="1">
    <citation type="submission" date="2018-05" db="EMBL/GenBank/DDBJ databases">
        <authorList>
            <person name="Lanie J.A."/>
            <person name="Ng W.-L."/>
            <person name="Kazmierczak K.M."/>
            <person name="Andrzejewski T.M."/>
            <person name="Davidsen T.M."/>
            <person name="Wayne K.J."/>
            <person name="Tettelin H."/>
            <person name="Glass J.I."/>
            <person name="Rusch D."/>
            <person name="Podicherti R."/>
            <person name="Tsui H.-C.T."/>
            <person name="Winkler M.E."/>
        </authorList>
    </citation>
    <scope>NUCLEOTIDE SEQUENCE</scope>
</reference>
<dbReference type="EMBL" id="UINC01000058">
    <property type="protein sequence ID" value="SUZ48242.1"/>
    <property type="molecule type" value="Genomic_DNA"/>
</dbReference>
<protein>
    <recommendedName>
        <fullName evidence="8">DoxX family protein</fullName>
    </recommendedName>
</protein>
<sequence>MKRIEPITSYLYPNNLYLSHSLLILRFIPSIMMIYNHGWSKITAGYEKWERLGAALTDFIGLEYLNVFFGFMAALSESAVMIFVVVGLFTRPAALLLLFTMFVASVNHIVDGEFPELAILYLLIMLVLFICGPGKLSLDYHYFSKKE</sequence>
<dbReference type="GO" id="GO:0005886">
    <property type="term" value="C:plasma membrane"/>
    <property type="evidence" value="ECO:0007669"/>
    <property type="project" value="UniProtKB-SubCell"/>
</dbReference>
<keyword evidence="5 6" id="KW-0472">Membrane</keyword>
<keyword evidence="2" id="KW-1003">Cell membrane</keyword>
<dbReference type="Pfam" id="PF07681">
    <property type="entry name" value="DoxX"/>
    <property type="match status" value="1"/>
</dbReference>
<evidence type="ECO:0000313" key="7">
    <source>
        <dbReference type="EMBL" id="SUZ48242.1"/>
    </source>
</evidence>
<feature type="transmembrane region" description="Helical" evidence="6">
    <location>
        <begin position="55"/>
        <end position="75"/>
    </location>
</feature>
<proteinExistence type="predicted"/>
<keyword evidence="4 6" id="KW-1133">Transmembrane helix</keyword>
<keyword evidence="3 6" id="KW-0812">Transmembrane</keyword>
<dbReference type="AlphaFoldDB" id="A0A381N0X0"/>
<accession>A0A381N0X0</accession>
<organism evidence="7">
    <name type="scientific">marine metagenome</name>
    <dbReference type="NCBI Taxonomy" id="408172"/>
    <lineage>
        <taxon>unclassified sequences</taxon>
        <taxon>metagenomes</taxon>
        <taxon>ecological metagenomes</taxon>
    </lineage>
</organism>
<evidence type="ECO:0000256" key="3">
    <source>
        <dbReference type="ARBA" id="ARBA00022692"/>
    </source>
</evidence>
<name>A0A381N0X0_9ZZZZ</name>